<dbReference type="AlphaFoldDB" id="A0A7U4E6N9"/>
<protein>
    <submittedName>
        <fullName evidence="2">Glycosyl transferase family 25</fullName>
    </submittedName>
</protein>
<evidence type="ECO:0000259" key="1">
    <source>
        <dbReference type="Pfam" id="PF01755"/>
    </source>
</evidence>
<dbReference type="CDD" id="cd06532">
    <property type="entry name" value="Glyco_transf_25"/>
    <property type="match status" value="1"/>
</dbReference>
<proteinExistence type="predicted"/>
<sequence>MKVTYDFLNDYFDKIFVVSLDRATDRQAAIKQHLEGLDYSFFRAVDKQNFTKEQAIRSGIYDEAKALRLNRYGIRKLLLGEIACSWSHRNLYEKIVAEGYQRVLIFEDDVVPKLSALKLLPHTMEQLPEEWELVYLGFLQNEEVSPKHWRKKQLYKLLATFKAFRWLNRRHVNNLFPKPYSANLRIAGLHDCTHAYAVSGTAAEKLLKAQTPIYSTADELLTHEVLKGNLNAFICNPTFFDQEDFSRGHSNGGSYIWSNDSNDE</sequence>
<gene>
    <name evidence="2" type="ordered locus">Runsl_3422</name>
</gene>
<accession>A0A7U4E6N9</accession>
<reference evidence="3" key="1">
    <citation type="submission" date="2011-06" db="EMBL/GenBank/DDBJ databases">
        <title>The complete genome of chromosome of Runella slithyformis DSM 19594.</title>
        <authorList>
            <consortium name="US DOE Joint Genome Institute (JGI-PGF)"/>
            <person name="Lucas S."/>
            <person name="Han J."/>
            <person name="Lapidus A."/>
            <person name="Bruce D."/>
            <person name="Goodwin L."/>
            <person name="Pitluck S."/>
            <person name="Peters L."/>
            <person name="Kyrpides N."/>
            <person name="Mavromatis K."/>
            <person name="Ivanova N."/>
            <person name="Ovchinnikova G."/>
            <person name="Zhang X."/>
            <person name="Misra M."/>
            <person name="Detter J.C."/>
            <person name="Tapia R."/>
            <person name="Han C."/>
            <person name="Land M."/>
            <person name="Hauser L."/>
            <person name="Markowitz V."/>
            <person name="Cheng J.-F."/>
            <person name="Hugenholtz P."/>
            <person name="Woyke T."/>
            <person name="Wu D."/>
            <person name="Tindall B."/>
            <person name="Faehrich R."/>
            <person name="Brambilla E."/>
            <person name="Klenk H.-P."/>
            <person name="Eisen J.A."/>
        </authorList>
    </citation>
    <scope>NUCLEOTIDE SEQUENCE [LARGE SCALE GENOMIC DNA]</scope>
    <source>
        <strain evidence="3">ATCC 29530 / DSM 19594 / LMG 11500 / NCIMB 11436 / LSU 4</strain>
    </source>
</reference>
<dbReference type="Pfam" id="PF01755">
    <property type="entry name" value="Glyco_transf_25"/>
    <property type="match status" value="1"/>
</dbReference>
<keyword evidence="2" id="KW-0808">Transferase</keyword>
<dbReference type="RefSeq" id="WP_013929092.1">
    <property type="nucleotide sequence ID" value="NC_015703.1"/>
</dbReference>
<name>A0A7U4E6N9_RUNSL</name>
<evidence type="ECO:0000313" key="2">
    <source>
        <dbReference type="EMBL" id="AEI49788.1"/>
    </source>
</evidence>
<reference evidence="2 3" key="2">
    <citation type="journal article" date="2012" name="Stand. Genomic Sci.">
        <title>Complete genome sequence of the aquatic bacterium Runella slithyformis type strain (LSU 4(T)).</title>
        <authorList>
            <person name="Copeland A."/>
            <person name="Zhang X."/>
            <person name="Misra M."/>
            <person name="Lapidus A."/>
            <person name="Nolan M."/>
            <person name="Lucas S."/>
            <person name="Deshpande S."/>
            <person name="Cheng J.F."/>
            <person name="Tapia R."/>
            <person name="Goodwin L.A."/>
            <person name="Pitluck S."/>
            <person name="Liolios K."/>
            <person name="Pagani I."/>
            <person name="Ivanova N."/>
            <person name="Mikhailova N."/>
            <person name="Pati A."/>
            <person name="Chen A."/>
            <person name="Palaniappan K."/>
            <person name="Land M."/>
            <person name="Hauser L."/>
            <person name="Pan C."/>
            <person name="Jeffries C.D."/>
            <person name="Detter J.C."/>
            <person name="Brambilla E.M."/>
            <person name="Rohde M."/>
            <person name="Djao O.D."/>
            <person name="Goker M."/>
            <person name="Sikorski J."/>
            <person name="Tindall B.J."/>
            <person name="Woyke T."/>
            <person name="Bristow J."/>
            <person name="Eisen J.A."/>
            <person name="Markowitz V."/>
            <person name="Hugenholtz P."/>
            <person name="Kyrpides N.C."/>
            <person name="Klenk H.P."/>
            <person name="Mavromatis K."/>
        </authorList>
    </citation>
    <scope>NUCLEOTIDE SEQUENCE [LARGE SCALE GENOMIC DNA]</scope>
    <source>
        <strain evidence="3">ATCC 29530 / DSM 19594 / LMG 11500 / NCIMB 11436 / LSU 4</strain>
    </source>
</reference>
<dbReference type="InterPro" id="IPR002654">
    <property type="entry name" value="Glyco_trans_25"/>
</dbReference>
<dbReference type="GO" id="GO:0016740">
    <property type="term" value="F:transferase activity"/>
    <property type="evidence" value="ECO:0007669"/>
    <property type="project" value="UniProtKB-KW"/>
</dbReference>
<evidence type="ECO:0000313" key="3">
    <source>
        <dbReference type="Proteomes" id="UP000000493"/>
    </source>
</evidence>
<dbReference type="Proteomes" id="UP000000493">
    <property type="component" value="Chromosome"/>
</dbReference>
<dbReference type="KEGG" id="rsi:Runsl_3422"/>
<feature type="domain" description="Glycosyl transferase family 25" evidence="1">
    <location>
        <begin position="13"/>
        <end position="220"/>
    </location>
</feature>
<keyword evidence="3" id="KW-1185">Reference proteome</keyword>
<dbReference type="EMBL" id="CP002859">
    <property type="protein sequence ID" value="AEI49788.1"/>
    <property type="molecule type" value="Genomic_DNA"/>
</dbReference>
<organism evidence="2 3">
    <name type="scientific">Runella slithyformis (strain ATCC 29530 / DSM 19594 / LMG 11500 / NCIMB 11436 / LSU 4)</name>
    <dbReference type="NCBI Taxonomy" id="761193"/>
    <lineage>
        <taxon>Bacteria</taxon>
        <taxon>Pseudomonadati</taxon>
        <taxon>Bacteroidota</taxon>
        <taxon>Cytophagia</taxon>
        <taxon>Cytophagales</taxon>
        <taxon>Spirosomataceae</taxon>
        <taxon>Runella</taxon>
    </lineage>
</organism>